<proteinExistence type="inferred from homology"/>
<keyword evidence="2" id="KW-0805">Transcription regulation</keyword>
<name>K0J6I0_AMPXN</name>
<dbReference type="eggNOG" id="COG0583">
    <property type="taxonomic scope" value="Bacteria"/>
</dbReference>
<dbReference type="PANTHER" id="PTHR30126:SF64">
    <property type="entry name" value="HTH-TYPE TRANSCRIPTIONAL REGULATOR CITR"/>
    <property type="match status" value="1"/>
</dbReference>
<feature type="domain" description="HTH lysR-type" evidence="5">
    <location>
        <begin position="1"/>
        <end position="58"/>
    </location>
</feature>
<dbReference type="PROSITE" id="PS50931">
    <property type="entry name" value="HTH_LYSR"/>
    <property type="match status" value="1"/>
</dbReference>
<dbReference type="SUPFAM" id="SSF53850">
    <property type="entry name" value="Periplasmic binding protein-like II"/>
    <property type="match status" value="1"/>
</dbReference>
<evidence type="ECO:0000256" key="1">
    <source>
        <dbReference type="ARBA" id="ARBA00009437"/>
    </source>
</evidence>
<dbReference type="InterPro" id="IPR036390">
    <property type="entry name" value="WH_DNA-bd_sf"/>
</dbReference>
<dbReference type="InterPro" id="IPR000847">
    <property type="entry name" value="LysR_HTH_N"/>
</dbReference>
<dbReference type="Gene3D" id="3.40.190.290">
    <property type="match status" value="1"/>
</dbReference>
<dbReference type="KEGG" id="axl:AXY_05360"/>
<keyword evidence="3" id="KW-0238">DNA-binding</keyword>
<keyword evidence="7" id="KW-1185">Reference proteome</keyword>
<dbReference type="Proteomes" id="UP000006294">
    <property type="component" value="Chromosome"/>
</dbReference>
<evidence type="ECO:0000313" key="6">
    <source>
        <dbReference type="EMBL" id="BAM46668.1"/>
    </source>
</evidence>
<dbReference type="OrthoDB" id="9785745at2"/>
<dbReference type="PANTHER" id="PTHR30126">
    <property type="entry name" value="HTH-TYPE TRANSCRIPTIONAL REGULATOR"/>
    <property type="match status" value="1"/>
</dbReference>
<dbReference type="GO" id="GO:0003700">
    <property type="term" value="F:DNA-binding transcription factor activity"/>
    <property type="evidence" value="ECO:0007669"/>
    <property type="project" value="InterPro"/>
</dbReference>
<dbReference type="STRING" id="698758.AXY_05360"/>
<comment type="similarity">
    <text evidence="1">Belongs to the LysR transcriptional regulatory family.</text>
</comment>
<evidence type="ECO:0000313" key="7">
    <source>
        <dbReference type="Proteomes" id="UP000006294"/>
    </source>
</evidence>
<evidence type="ECO:0000256" key="4">
    <source>
        <dbReference type="ARBA" id="ARBA00023163"/>
    </source>
</evidence>
<dbReference type="Pfam" id="PF00126">
    <property type="entry name" value="HTH_1"/>
    <property type="match status" value="1"/>
</dbReference>
<evidence type="ECO:0000256" key="2">
    <source>
        <dbReference type="ARBA" id="ARBA00023015"/>
    </source>
</evidence>
<dbReference type="SUPFAM" id="SSF46785">
    <property type="entry name" value="Winged helix' DNA-binding domain"/>
    <property type="match status" value="1"/>
</dbReference>
<dbReference type="RefSeq" id="WP_015009273.1">
    <property type="nucleotide sequence ID" value="NC_018704.1"/>
</dbReference>
<evidence type="ECO:0000256" key="3">
    <source>
        <dbReference type="ARBA" id="ARBA00023125"/>
    </source>
</evidence>
<dbReference type="Pfam" id="PF03466">
    <property type="entry name" value="LysR_substrate"/>
    <property type="match status" value="1"/>
</dbReference>
<dbReference type="GO" id="GO:0000976">
    <property type="term" value="F:transcription cis-regulatory region binding"/>
    <property type="evidence" value="ECO:0007669"/>
    <property type="project" value="TreeGrafter"/>
</dbReference>
<dbReference type="HOGENOM" id="CLU_039613_6_1_9"/>
<sequence length="288" mass="33644">MLDQKLFTFLKVAQLKNYTKAAKELHLTQPAVTQQIKKLEDHYGCQLFDIKGKSVNLTPQGEALYHYAKFQVANENQLIDQLKKYETPIKIGATLSIADYYLPPYLSKYIKNYDELISVTVQNTQTIIDMLLNNELYCAFIEGIFDKSIFQYYQFNQTKFLPVARKGHPLEGLNLELSDIHKYPLILREKGSGTREIYENFLYQNNDTLASANKIYEINSFGILKNLLGNSDAISFMYEEVAREEVENGELCFLSINHYSIERPLYFIYPKNSLLKNRIERFYQRLMN</sequence>
<reference evidence="6 7" key="1">
    <citation type="submission" date="2011-01" db="EMBL/GenBank/DDBJ databases">
        <title>Whole genome sequence of Amphibacillus xylinus NBRC 15112.</title>
        <authorList>
            <person name="Nakazawa H."/>
            <person name="Katano Y."/>
            <person name="Nakamura S."/>
            <person name="Sasagawa M."/>
            <person name="Fukada J."/>
            <person name="Arai T."/>
            <person name="Sasakura N."/>
            <person name="Mochizuki D."/>
            <person name="Hosoyama A."/>
            <person name="Harada K."/>
            <person name="Horikawa H."/>
            <person name="Kato Y."/>
            <person name="Harada T."/>
            <person name="Sasaki K."/>
            <person name="Sekiguchi M."/>
            <person name="Hodoyama M."/>
            <person name="Nishiko R."/>
            <person name="Narita H."/>
            <person name="Hanamaki A."/>
            <person name="Hata C."/>
            <person name="Konno Y."/>
            <person name="Niimura Y."/>
            <person name="Yamazaki S."/>
            <person name="Fujita N."/>
        </authorList>
    </citation>
    <scope>NUCLEOTIDE SEQUENCE [LARGE SCALE GENOMIC DNA]</scope>
    <source>
        <strain evidence="7">ATCC 51415 / DSM 6626 / JCM 7361 / LMG 17667 / NBRC 15112 / Ep01</strain>
    </source>
</reference>
<keyword evidence="4" id="KW-0804">Transcription</keyword>
<gene>
    <name evidence="6" type="ordered locus">AXY_05360</name>
</gene>
<dbReference type="InterPro" id="IPR036388">
    <property type="entry name" value="WH-like_DNA-bd_sf"/>
</dbReference>
<protein>
    <submittedName>
        <fullName evidence="6">Putative LysR family transcriptional regulator</fullName>
    </submittedName>
</protein>
<organism evidence="6 7">
    <name type="scientific">Amphibacillus xylanus (strain ATCC 51415 / DSM 6626 / JCM 7361 / LMG 17667 / NBRC 15112 / Ep01)</name>
    <dbReference type="NCBI Taxonomy" id="698758"/>
    <lineage>
        <taxon>Bacteria</taxon>
        <taxon>Bacillati</taxon>
        <taxon>Bacillota</taxon>
        <taxon>Bacilli</taxon>
        <taxon>Bacillales</taxon>
        <taxon>Bacillaceae</taxon>
        <taxon>Amphibacillus</taxon>
    </lineage>
</organism>
<dbReference type="EMBL" id="AP012050">
    <property type="protein sequence ID" value="BAM46668.1"/>
    <property type="molecule type" value="Genomic_DNA"/>
</dbReference>
<dbReference type="Gene3D" id="1.10.10.10">
    <property type="entry name" value="Winged helix-like DNA-binding domain superfamily/Winged helix DNA-binding domain"/>
    <property type="match status" value="1"/>
</dbReference>
<evidence type="ECO:0000259" key="5">
    <source>
        <dbReference type="PROSITE" id="PS50931"/>
    </source>
</evidence>
<dbReference type="PRINTS" id="PR00039">
    <property type="entry name" value="HTHLYSR"/>
</dbReference>
<accession>K0J6I0</accession>
<dbReference type="AlphaFoldDB" id="K0J6I0"/>
<dbReference type="InterPro" id="IPR005119">
    <property type="entry name" value="LysR_subst-bd"/>
</dbReference>